<dbReference type="SUPFAM" id="SSF56219">
    <property type="entry name" value="DNase I-like"/>
    <property type="match status" value="1"/>
</dbReference>
<feature type="signal peptide" evidence="1">
    <location>
        <begin position="1"/>
        <end position="18"/>
    </location>
</feature>
<dbReference type="InterPro" id="IPR036691">
    <property type="entry name" value="Endo/exonu/phosph_ase_sf"/>
</dbReference>
<keyword evidence="1" id="KW-0732">Signal</keyword>
<reference evidence="2" key="1">
    <citation type="submission" date="2023-10" db="EMBL/GenBank/DDBJ databases">
        <title>Genome assembly of Pristionchus species.</title>
        <authorList>
            <person name="Yoshida K."/>
            <person name="Sommer R.J."/>
        </authorList>
    </citation>
    <scope>NUCLEOTIDE SEQUENCE</scope>
    <source>
        <strain evidence="2">RS0144</strain>
    </source>
</reference>
<evidence type="ECO:0000313" key="3">
    <source>
        <dbReference type="Proteomes" id="UP001432027"/>
    </source>
</evidence>
<evidence type="ECO:0000313" key="2">
    <source>
        <dbReference type="EMBL" id="GMS87869.1"/>
    </source>
</evidence>
<dbReference type="Gene3D" id="3.60.10.10">
    <property type="entry name" value="Endonuclease/exonuclease/phosphatase"/>
    <property type="match status" value="1"/>
</dbReference>
<keyword evidence="3" id="KW-1185">Reference proteome</keyword>
<comment type="caution">
    <text evidence="2">The sequence shown here is derived from an EMBL/GenBank/DDBJ whole genome shotgun (WGS) entry which is preliminary data.</text>
</comment>
<sequence>SLLTFASCFFAPFYIVIARFQSLPSFGECNGSNYRYFPCSFPEPKGGAANFDNIIRELPSLKERTETESDEIFCIHWNCGGFVAQTTVVDPTKASFKNVIEKLEPDVVMLNELKANHEKIEDIIKAMGYSCYLLPSTAPN</sequence>
<dbReference type="EMBL" id="BTSX01000003">
    <property type="protein sequence ID" value="GMS87869.1"/>
    <property type="molecule type" value="Genomic_DNA"/>
</dbReference>
<feature type="chain" id="PRO_5043630099" description="Endonuclease/exonuclease/phosphatase domain-containing protein" evidence="1">
    <location>
        <begin position="19"/>
        <end position="140"/>
    </location>
</feature>
<dbReference type="AlphaFoldDB" id="A0AAV5T2R1"/>
<protein>
    <recommendedName>
        <fullName evidence="4">Endonuclease/exonuclease/phosphatase domain-containing protein</fullName>
    </recommendedName>
</protein>
<accession>A0AAV5T2R1</accession>
<organism evidence="2 3">
    <name type="scientific">Pristionchus entomophagus</name>
    <dbReference type="NCBI Taxonomy" id="358040"/>
    <lineage>
        <taxon>Eukaryota</taxon>
        <taxon>Metazoa</taxon>
        <taxon>Ecdysozoa</taxon>
        <taxon>Nematoda</taxon>
        <taxon>Chromadorea</taxon>
        <taxon>Rhabditida</taxon>
        <taxon>Rhabditina</taxon>
        <taxon>Diplogasteromorpha</taxon>
        <taxon>Diplogasteroidea</taxon>
        <taxon>Neodiplogasteridae</taxon>
        <taxon>Pristionchus</taxon>
    </lineage>
</organism>
<proteinExistence type="predicted"/>
<dbReference type="Proteomes" id="UP001432027">
    <property type="component" value="Unassembled WGS sequence"/>
</dbReference>
<feature type="non-terminal residue" evidence="2">
    <location>
        <position position="140"/>
    </location>
</feature>
<evidence type="ECO:0008006" key="4">
    <source>
        <dbReference type="Google" id="ProtNLM"/>
    </source>
</evidence>
<feature type="non-terminal residue" evidence="2">
    <location>
        <position position="1"/>
    </location>
</feature>
<gene>
    <name evidence="2" type="ORF">PENTCL1PPCAC_10044</name>
</gene>
<name>A0AAV5T2R1_9BILA</name>
<evidence type="ECO:0000256" key="1">
    <source>
        <dbReference type="SAM" id="SignalP"/>
    </source>
</evidence>